<proteinExistence type="predicted"/>
<organism evidence="1 2">
    <name type="scientific">Allopusillimonas soli</name>
    <dbReference type="NCBI Taxonomy" id="659016"/>
    <lineage>
        <taxon>Bacteria</taxon>
        <taxon>Pseudomonadati</taxon>
        <taxon>Pseudomonadota</taxon>
        <taxon>Betaproteobacteria</taxon>
        <taxon>Burkholderiales</taxon>
        <taxon>Alcaligenaceae</taxon>
        <taxon>Allopusillimonas</taxon>
    </lineage>
</organism>
<dbReference type="OrthoDB" id="21822at2"/>
<gene>
    <name evidence="1" type="ORF">H0A68_14790</name>
</gene>
<dbReference type="EMBL" id="JACCEW010000004">
    <property type="protein sequence ID" value="NYT38153.1"/>
    <property type="molecule type" value="Genomic_DNA"/>
</dbReference>
<keyword evidence="2" id="KW-1185">Reference proteome</keyword>
<name>A0A853FDK3_9BURK</name>
<dbReference type="Gene3D" id="3.10.129.10">
    <property type="entry name" value="Hotdog Thioesterase"/>
    <property type="match status" value="1"/>
</dbReference>
<evidence type="ECO:0000313" key="1">
    <source>
        <dbReference type="EMBL" id="NYT38153.1"/>
    </source>
</evidence>
<dbReference type="CDD" id="cd00586">
    <property type="entry name" value="4HBT"/>
    <property type="match status" value="1"/>
</dbReference>
<comment type="caution">
    <text evidence="1">The sequence shown here is derived from an EMBL/GenBank/DDBJ whole genome shotgun (WGS) entry which is preliminary data.</text>
</comment>
<dbReference type="AlphaFoldDB" id="A0A853FDK3"/>
<reference evidence="1 2" key="1">
    <citation type="submission" date="2020-07" db="EMBL/GenBank/DDBJ databases">
        <title>Taxonomic revisions and descriptions of new bacterial species based on genomic comparisons in the high-G+C-content subgroup of the family Alcaligenaceae.</title>
        <authorList>
            <person name="Szabo A."/>
            <person name="Felfoldi T."/>
        </authorList>
    </citation>
    <scope>NUCLEOTIDE SEQUENCE [LARGE SCALE GENOMIC DNA]</scope>
    <source>
        <strain evidence="1 2">DSM 25264</strain>
    </source>
</reference>
<sequence length="163" mass="18449">MTKIEYVLQETPFIVRRRVKWGDCDPAGVVYTVMFAEYVISAADLFYGRLLGGTPQRIKDSQGFGTPTRALTFDFRASVWPDDDLDVRVTVEDVRDRTYSLCFEGSVQEKVVFESKLTPICVARGERRAISIPDVLRTALLSYRQDCCQGNLTSSPRRKGVQP</sequence>
<dbReference type="SUPFAM" id="SSF54637">
    <property type="entry name" value="Thioesterase/thiol ester dehydrase-isomerase"/>
    <property type="match status" value="1"/>
</dbReference>
<dbReference type="RefSeq" id="WP_129970079.1">
    <property type="nucleotide sequence ID" value="NZ_JACCEW010000004.1"/>
</dbReference>
<dbReference type="InterPro" id="IPR029069">
    <property type="entry name" value="HotDog_dom_sf"/>
</dbReference>
<protein>
    <submittedName>
        <fullName evidence="1">Acyl-CoA thioesterase</fullName>
    </submittedName>
</protein>
<dbReference type="Pfam" id="PF13279">
    <property type="entry name" value="4HBT_2"/>
    <property type="match status" value="1"/>
</dbReference>
<accession>A0A853FDK3</accession>
<evidence type="ECO:0000313" key="2">
    <source>
        <dbReference type="Proteomes" id="UP000580517"/>
    </source>
</evidence>
<dbReference type="Proteomes" id="UP000580517">
    <property type="component" value="Unassembled WGS sequence"/>
</dbReference>